<accession>A0AA36H815</accession>
<dbReference type="Proteomes" id="UP001176961">
    <property type="component" value="Unassembled WGS sequence"/>
</dbReference>
<feature type="region of interest" description="Disordered" evidence="1">
    <location>
        <begin position="149"/>
        <end position="172"/>
    </location>
</feature>
<comment type="caution">
    <text evidence="3">The sequence shown here is derived from an EMBL/GenBank/DDBJ whole genome shotgun (WGS) entry which is preliminary data.</text>
</comment>
<evidence type="ECO:0000256" key="2">
    <source>
        <dbReference type="SAM" id="SignalP"/>
    </source>
</evidence>
<keyword evidence="4" id="KW-1185">Reference proteome</keyword>
<name>A0AA36H815_CYLNA</name>
<feature type="compositionally biased region" description="Low complexity" evidence="1">
    <location>
        <begin position="65"/>
        <end position="81"/>
    </location>
</feature>
<evidence type="ECO:0000313" key="4">
    <source>
        <dbReference type="Proteomes" id="UP001176961"/>
    </source>
</evidence>
<gene>
    <name evidence="3" type="ORF">CYNAS_LOCUS17395</name>
</gene>
<reference evidence="3" key="1">
    <citation type="submission" date="2023-07" db="EMBL/GenBank/DDBJ databases">
        <authorList>
            <consortium name="CYATHOMIX"/>
        </authorList>
    </citation>
    <scope>NUCLEOTIDE SEQUENCE</scope>
    <source>
        <strain evidence="3">N/A</strain>
    </source>
</reference>
<dbReference type="AlphaFoldDB" id="A0AA36H815"/>
<feature type="chain" id="PRO_5041204208" description="RxLR effector protein" evidence="2">
    <location>
        <begin position="17"/>
        <end position="207"/>
    </location>
</feature>
<dbReference type="EMBL" id="CATQJL010000316">
    <property type="protein sequence ID" value="CAJ0605412.1"/>
    <property type="molecule type" value="Genomic_DNA"/>
</dbReference>
<feature type="region of interest" description="Disordered" evidence="1">
    <location>
        <begin position="57"/>
        <end position="81"/>
    </location>
</feature>
<evidence type="ECO:0008006" key="5">
    <source>
        <dbReference type="Google" id="ProtNLM"/>
    </source>
</evidence>
<organism evidence="3 4">
    <name type="scientific">Cylicocyclus nassatus</name>
    <name type="common">Nematode worm</name>
    <dbReference type="NCBI Taxonomy" id="53992"/>
    <lineage>
        <taxon>Eukaryota</taxon>
        <taxon>Metazoa</taxon>
        <taxon>Ecdysozoa</taxon>
        <taxon>Nematoda</taxon>
        <taxon>Chromadorea</taxon>
        <taxon>Rhabditida</taxon>
        <taxon>Rhabditina</taxon>
        <taxon>Rhabditomorpha</taxon>
        <taxon>Strongyloidea</taxon>
        <taxon>Strongylidae</taxon>
        <taxon>Cylicocyclus</taxon>
    </lineage>
</organism>
<sequence>MNAVLLLVALFLSCQARLLDEERRSSAENEDGDIHKRDMQGEGEEYRARKSVTVMKRSDMRVSAESESTTTTAKTESTTTTQTRIYSETNANVPKGGGLWDNIKNAASSLYKSAKDSLANLANQFSSWLKGVPTNGTLTTTTAHVIKRKSVDDEEDEQEQNFGSEHEEGDDVYRRLNREQTEFLRLVVKRSDFATMVLDFSPKIFFA</sequence>
<protein>
    <recommendedName>
        <fullName evidence="5">RxLR effector protein</fullName>
    </recommendedName>
</protein>
<proteinExistence type="predicted"/>
<feature type="signal peptide" evidence="2">
    <location>
        <begin position="1"/>
        <end position="16"/>
    </location>
</feature>
<keyword evidence="2" id="KW-0732">Signal</keyword>
<feature type="region of interest" description="Disordered" evidence="1">
    <location>
        <begin position="22"/>
        <end position="44"/>
    </location>
</feature>
<evidence type="ECO:0000313" key="3">
    <source>
        <dbReference type="EMBL" id="CAJ0605412.1"/>
    </source>
</evidence>
<evidence type="ECO:0000256" key="1">
    <source>
        <dbReference type="SAM" id="MobiDB-lite"/>
    </source>
</evidence>